<dbReference type="AlphaFoldDB" id="A0ABD1YQW5"/>
<evidence type="ECO:0000313" key="2">
    <source>
        <dbReference type="Proteomes" id="UP001605036"/>
    </source>
</evidence>
<reference evidence="1 2" key="1">
    <citation type="submission" date="2024-09" db="EMBL/GenBank/DDBJ databases">
        <title>Chromosome-scale assembly of Riccia fluitans.</title>
        <authorList>
            <person name="Paukszto L."/>
            <person name="Sawicki J."/>
            <person name="Karawczyk K."/>
            <person name="Piernik-Szablinska J."/>
            <person name="Szczecinska M."/>
            <person name="Mazdziarz M."/>
        </authorList>
    </citation>
    <scope>NUCLEOTIDE SEQUENCE [LARGE SCALE GENOMIC DNA]</scope>
    <source>
        <strain evidence="1">Rf_01</strain>
        <tissue evidence="1">Aerial parts of the thallus</tissue>
    </source>
</reference>
<comment type="caution">
    <text evidence="1">The sequence shown here is derived from an EMBL/GenBank/DDBJ whole genome shotgun (WGS) entry which is preliminary data.</text>
</comment>
<name>A0ABD1YQW5_9MARC</name>
<evidence type="ECO:0000313" key="1">
    <source>
        <dbReference type="EMBL" id="KAL2631807.1"/>
    </source>
</evidence>
<gene>
    <name evidence="1" type="ORF">R1flu_016493</name>
</gene>
<organism evidence="1 2">
    <name type="scientific">Riccia fluitans</name>
    <dbReference type="NCBI Taxonomy" id="41844"/>
    <lineage>
        <taxon>Eukaryota</taxon>
        <taxon>Viridiplantae</taxon>
        <taxon>Streptophyta</taxon>
        <taxon>Embryophyta</taxon>
        <taxon>Marchantiophyta</taxon>
        <taxon>Marchantiopsida</taxon>
        <taxon>Marchantiidae</taxon>
        <taxon>Marchantiales</taxon>
        <taxon>Ricciaceae</taxon>
        <taxon>Riccia</taxon>
    </lineage>
</organism>
<dbReference type="Proteomes" id="UP001605036">
    <property type="component" value="Unassembled WGS sequence"/>
</dbReference>
<keyword evidence="2" id="KW-1185">Reference proteome</keyword>
<dbReference type="EMBL" id="JBHFFA010000004">
    <property type="protein sequence ID" value="KAL2631807.1"/>
    <property type="molecule type" value="Genomic_DNA"/>
</dbReference>
<proteinExistence type="predicted"/>
<protein>
    <submittedName>
        <fullName evidence="1">Uncharacterized protein</fullName>
    </submittedName>
</protein>
<accession>A0ABD1YQW5</accession>
<sequence length="88" mass="10245">MERVARREFATWYIRYGGVNAVKASLQGRREVLTNDEWPRADGAIGVRLVHSCGSDFQSTRRRDIRLRQGRKDQTCVRVEPNGRRRLS</sequence>